<protein>
    <submittedName>
        <fullName evidence="2">DUF397 domain-containing protein</fullName>
    </submittedName>
</protein>
<feature type="domain" description="DUF397" evidence="1">
    <location>
        <begin position="5"/>
        <end position="58"/>
    </location>
</feature>
<proteinExistence type="predicted"/>
<dbReference type="EMBL" id="JAVREO010000010">
    <property type="protein sequence ID" value="MDT0268127.1"/>
    <property type="molecule type" value="Genomic_DNA"/>
</dbReference>
<organism evidence="2 3">
    <name type="scientific">Streptomyces chisholmiae</name>
    <dbReference type="NCBI Taxonomy" id="3075540"/>
    <lineage>
        <taxon>Bacteria</taxon>
        <taxon>Bacillati</taxon>
        <taxon>Actinomycetota</taxon>
        <taxon>Actinomycetes</taxon>
        <taxon>Kitasatosporales</taxon>
        <taxon>Streptomycetaceae</taxon>
        <taxon>Streptomyces</taxon>
    </lineage>
</organism>
<keyword evidence="3" id="KW-1185">Reference proteome</keyword>
<gene>
    <name evidence="2" type="ORF">RM844_17740</name>
</gene>
<sequence>MNSMAEWRKSSYSNGGQGNCLEVRDGVSGAVPVRDSKVAGGPVLTVSAPAWSAFVRLVAR</sequence>
<comment type="caution">
    <text evidence="2">The sequence shown here is derived from an EMBL/GenBank/DDBJ whole genome shotgun (WGS) entry which is preliminary data.</text>
</comment>
<dbReference type="InterPro" id="IPR007278">
    <property type="entry name" value="DUF397"/>
</dbReference>
<evidence type="ECO:0000313" key="2">
    <source>
        <dbReference type="EMBL" id="MDT0268127.1"/>
    </source>
</evidence>
<dbReference type="Proteomes" id="UP001183410">
    <property type="component" value="Unassembled WGS sequence"/>
</dbReference>
<reference evidence="3" key="1">
    <citation type="submission" date="2023-07" db="EMBL/GenBank/DDBJ databases">
        <title>30 novel species of actinomycetes from the DSMZ collection.</title>
        <authorList>
            <person name="Nouioui I."/>
        </authorList>
    </citation>
    <scope>NUCLEOTIDE SEQUENCE [LARGE SCALE GENOMIC DNA]</scope>
    <source>
        <strain evidence="3">DSM 44915</strain>
    </source>
</reference>
<dbReference type="Pfam" id="PF04149">
    <property type="entry name" value="DUF397"/>
    <property type="match status" value="1"/>
</dbReference>
<evidence type="ECO:0000259" key="1">
    <source>
        <dbReference type="Pfam" id="PF04149"/>
    </source>
</evidence>
<dbReference type="RefSeq" id="WP_311668219.1">
    <property type="nucleotide sequence ID" value="NZ_JAVREO010000010.1"/>
</dbReference>
<accession>A0ABU2JT15</accession>
<name>A0ABU2JT15_9ACTN</name>
<evidence type="ECO:0000313" key="3">
    <source>
        <dbReference type="Proteomes" id="UP001183410"/>
    </source>
</evidence>